<dbReference type="NCBIfam" id="TIGR00444">
    <property type="entry name" value="mazG"/>
    <property type="match status" value="1"/>
</dbReference>
<dbReference type="SUPFAM" id="SSF101386">
    <property type="entry name" value="all-alpha NTP pyrophosphatases"/>
    <property type="match status" value="2"/>
</dbReference>
<dbReference type="GO" id="GO:0047429">
    <property type="term" value="F:nucleoside triphosphate diphosphatase activity"/>
    <property type="evidence" value="ECO:0007669"/>
    <property type="project" value="InterPro"/>
</dbReference>
<evidence type="ECO:0000313" key="2">
    <source>
        <dbReference type="EMBL" id="GAJ29542.1"/>
    </source>
</evidence>
<dbReference type="CDD" id="cd11529">
    <property type="entry name" value="NTP-PPase_MazG_Cterm"/>
    <property type="match status" value="1"/>
</dbReference>
<proteinExistence type="predicted"/>
<comment type="caution">
    <text evidence="2">The sequence shown here is derived from an EMBL/GenBank/DDBJ whole genome shotgun (WGS) entry which is preliminary data.</text>
</comment>
<dbReference type="GO" id="GO:0046076">
    <property type="term" value="P:dTTP catabolic process"/>
    <property type="evidence" value="ECO:0007669"/>
    <property type="project" value="TreeGrafter"/>
</dbReference>
<dbReference type="GO" id="GO:0046047">
    <property type="term" value="P:TTP catabolic process"/>
    <property type="evidence" value="ECO:0007669"/>
    <property type="project" value="TreeGrafter"/>
</dbReference>
<dbReference type="Gene3D" id="1.10.287.1080">
    <property type="entry name" value="MazG-like"/>
    <property type="match status" value="2"/>
</dbReference>
<dbReference type="Pfam" id="PF03819">
    <property type="entry name" value="MazG"/>
    <property type="match status" value="2"/>
</dbReference>
<dbReference type="NCBIfam" id="NF007113">
    <property type="entry name" value="PRK09562.1"/>
    <property type="match status" value="1"/>
</dbReference>
<dbReference type="InterPro" id="IPR004518">
    <property type="entry name" value="MazG-like_dom"/>
</dbReference>
<dbReference type="Proteomes" id="UP000019760">
    <property type="component" value="Unassembled WGS sequence"/>
</dbReference>
<reference evidence="3" key="1">
    <citation type="journal article" date="2014" name="FEMS Microbiol. Lett.">
        <title>Draft Genomic DNA Sequence of the Facultatively Methylotrophic Bacterium Acidomonas methanolica type strain MB58.</title>
        <authorList>
            <person name="Higashiura N."/>
            <person name="Hadano H."/>
            <person name="Hirakawa H."/>
            <person name="Matsutani M."/>
            <person name="Takabe S."/>
            <person name="Matsushita K."/>
            <person name="Azuma Y."/>
        </authorList>
    </citation>
    <scope>NUCLEOTIDE SEQUENCE [LARGE SCALE GENOMIC DNA]</scope>
    <source>
        <strain evidence="3">MB58</strain>
    </source>
</reference>
<dbReference type="OrthoDB" id="9808939at2"/>
<reference evidence="2 3" key="2">
    <citation type="journal article" date="2014" name="FEMS Microbiol. Lett.">
        <title>Draft genomic DNA sequence of the facultatively methylotrophic bacterium Acidomonas methanolica type strain MB58.</title>
        <authorList>
            <person name="Higashiura N."/>
            <person name="Hadano H."/>
            <person name="Hirakawa H."/>
            <person name="Matsutani M."/>
            <person name="Takabe S."/>
            <person name="Matsushita K."/>
            <person name="Azuma Y."/>
        </authorList>
    </citation>
    <scope>NUCLEOTIDE SEQUENCE [LARGE SCALE GENOMIC DNA]</scope>
    <source>
        <strain evidence="2 3">MB58</strain>
    </source>
</reference>
<name>A0A023D5W5_ACIMT</name>
<feature type="domain" description="NTP pyrophosphohydrolase MazG-like" evidence="1">
    <location>
        <begin position="161"/>
        <end position="224"/>
    </location>
</feature>
<evidence type="ECO:0000313" key="3">
    <source>
        <dbReference type="Proteomes" id="UP000019760"/>
    </source>
</evidence>
<dbReference type="FunFam" id="1.10.287.1080:FF:000001">
    <property type="entry name" value="Nucleoside triphosphate pyrophosphohydrolase"/>
    <property type="match status" value="1"/>
</dbReference>
<keyword evidence="2" id="KW-0378">Hydrolase</keyword>
<dbReference type="GO" id="GO:0006203">
    <property type="term" value="P:dGTP catabolic process"/>
    <property type="evidence" value="ECO:0007669"/>
    <property type="project" value="TreeGrafter"/>
</dbReference>
<dbReference type="GO" id="GO:0046061">
    <property type="term" value="P:dATP catabolic process"/>
    <property type="evidence" value="ECO:0007669"/>
    <property type="project" value="TreeGrafter"/>
</dbReference>
<dbReference type="InterPro" id="IPR011551">
    <property type="entry name" value="NTP_PyrPHydrolase_MazG"/>
</dbReference>
<keyword evidence="3" id="KW-1185">Reference proteome</keyword>
<gene>
    <name evidence="2" type="ORF">Amme_065_008</name>
</gene>
<evidence type="ECO:0000259" key="1">
    <source>
        <dbReference type="Pfam" id="PF03819"/>
    </source>
</evidence>
<dbReference type="PANTHER" id="PTHR30522:SF0">
    <property type="entry name" value="NUCLEOSIDE TRIPHOSPHATE PYROPHOSPHOHYDROLASE"/>
    <property type="match status" value="1"/>
</dbReference>
<dbReference type="GO" id="GO:0046052">
    <property type="term" value="P:UTP catabolic process"/>
    <property type="evidence" value="ECO:0007669"/>
    <property type="project" value="TreeGrafter"/>
</dbReference>
<dbReference type="AlphaFoldDB" id="A0A023D5W5"/>
<dbReference type="CDD" id="cd11528">
    <property type="entry name" value="NTP-PPase_MazG_Nterm"/>
    <property type="match status" value="1"/>
</dbReference>
<accession>A0A023D5W5</accession>
<sequence>MSAAEQEIGRLLAIMARLRDPENGCPWDRVQTHATIAPYAIEEAYEVMDAVNREDWSALPGELGDLLLQVVYQARIAEEENRFDFAAVARAIADKMVHRHPHVFGGAASAPGAWEAAKAAERAEKAEHGILGGIAGGLPALLHAAKLGARAARAGFDWDEPEGVLEKIEEEIGEVRAELPEGDRDRLEDEIGDVLFTVATLARKLDLDPEACLRRANAKFTRRFNDMEAILAARGEALQEQDLSTLESLWTEVKRRHRLADHT</sequence>
<dbReference type="InterPro" id="IPR048015">
    <property type="entry name" value="NTP-PPase_MazG-like_N"/>
</dbReference>
<organism evidence="2 3">
    <name type="scientific">Acidomonas methanolica NBRC 104435</name>
    <dbReference type="NCBI Taxonomy" id="1231351"/>
    <lineage>
        <taxon>Bacteria</taxon>
        <taxon>Pseudomonadati</taxon>
        <taxon>Pseudomonadota</taxon>
        <taxon>Alphaproteobacteria</taxon>
        <taxon>Acetobacterales</taxon>
        <taxon>Acetobacteraceae</taxon>
        <taxon>Acidomonas</taxon>
    </lineage>
</organism>
<dbReference type="RefSeq" id="WP_042059586.1">
    <property type="nucleotide sequence ID" value="NZ_BAND01000065.1"/>
</dbReference>
<dbReference type="EMBL" id="BAND01000065">
    <property type="protein sequence ID" value="GAJ29542.1"/>
    <property type="molecule type" value="Genomic_DNA"/>
</dbReference>
<dbReference type="InterPro" id="IPR048011">
    <property type="entry name" value="NTP-PPase_MazG-like_C"/>
</dbReference>
<dbReference type="GO" id="GO:0046081">
    <property type="term" value="P:dUTP catabolic process"/>
    <property type="evidence" value="ECO:0007669"/>
    <property type="project" value="TreeGrafter"/>
</dbReference>
<protein>
    <submittedName>
        <fullName evidence="2">Nucleotide pyrophosphohydrolase MazG</fullName>
    </submittedName>
</protein>
<feature type="domain" description="NTP pyrophosphohydrolase MazG-like" evidence="1">
    <location>
        <begin position="31"/>
        <end position="104"/>
    </location>
</feature>
<dbReference type="PANTHER" id="PTHR30522">
    <property type="entry name" value="NUCLEOSIDE TRIPHOSPHATE PYROPHOSPHOHYDROLASE"/>
    <property type="match status" value="1"/>
</dbReference>
<dbReference type="GO" id="GO:0006950">
    <property type="term" value="P:response to stress"/>
    <property type="evidence" value="ECO:0007669"/>
    <property type="project" value="UniProtKB-ARBA"/>
</dbReference>